<comment type="function">
    <text evidence="1">May bind long-chain fatty acids, such as palmitate, and may play a role in lipid transport or fatty acid metabolism.</text>
</comment>
<dbReference type="PANTHER" id="PTHR33434:SF3">
    <property type="entry name" value="DEGV DOMAIN-CONTAINING PROTEIN YITS"/>
    <property type="match status" value="1"/>
</dbReference>
<dbReference type="InterPro" id="IPR043168">
    <property type="entry name" value="DegV_C"/>
</dbReference>
<dbReference type="EMBL" id="SOPW01000006">
    <property type="protein sequence ID" value="TFB22046.1"/>
    <property type="molecule type" value="Genomic_DNA"/>
</dbReference>
<dbReference type="OrthoDB" id="9780660at2"/>
<name>A0A4Y8IQ45_9BACI</name>
<dbReference type="GO" id="GO:0008289">
    <property type="term" value="F:lipid binding"/>
    <property type="evidence" value="ECO:0007669"/>
    <property type="project" value="UniProtKB-KW"/>
</dbReference>
<dbReference type="AlphaFoldDB" id="A0A4Y8IQ45"/>
<dbReference type="Proteomes" id="UP000297975">
    <property type="component" value="Unassembled WGS sequence"/>
</dbReference>
<keyword evidence="2" id="KW-0446">Lipid-binding</keyword>
<evidence type="ECO:0000313" key="4">
    <source>
        <dbReference type="Proteomes" id="UP000297975"/>
    </source>
</evidence>
<keyword evidence="4" id="KW-1185">Reference proteome</keyword>
<dbReference type="NCBIfam" id="TIGR00762">
    <property type="entry name" value="DegV"/>
    <property type="match status" value="1"/>
</dbReference>
<dbReference type="Gene3D" id="2.20.28.50">
    <property type="entry name" value="degv family protein"/>
    <property type="match status" value="1"/>
</dbReference>
<gene>
    <name evidence="3" type="ORF">E3U55_07025</name>
</gene>
<dbReference type="Pfam" id="PF02645">
    <property type="entry name" value="DegV"/>
    <property type="match status" value="1"/>
</dbReference>
<protein>
    <submittedName>
        <fullName evidence="3">DegV family protein</fullName>
    </submittedName>
</protein>
<dbReference type="InterPro" id="IPR003797">
    <property type="entry name" value="DegV"/>
</dbReference>
<dbReference type="InterPro" id="IPR050270">
    <property type="entry name" value="DegV_domain_contain"/>
</dbReference>
<sequence>MNVQIVIDSASDLPKDIQEQYQIDSVPLLVHLDGEDYLDGESIEPKTVYNAMRAGKSPKTAQATPESFYKIFKKHVEQNRAVIYMAFSSELSGTYQSAIIAKEQIAEDYPDADLYCIDTKAASLGCGLIAYHAAELANRGGDVQDILDMTNHYVNNIEHIFTVDDLEYLHRGGRVSRTQAFVGSLLKIKPLLHVEDGKLIPLEKIRGAKKVLRRMVDLMNERGENLNEQTIAITHGDDEENANKLKELIQEEINPKQVIVSPIGSAIGAHAGPGTIALFFFNQS</sequence>
<comment type="caution">
    <text evidence="3">The sequence shown here is derived from an EMBL/GenBank/DDBJ whole genome shotgun (WGS) entry which is preliminary data.</text>
</comment>
<dbReference type="RefSeq" id="WP_134339721.1">
    <property type="nucleotide sequence ID" value="NZ_SOPW01000006.1"/>
</dbReference>
<dbReference type="Gene3D" id="3.40.50.10440">
    <property type="entry name" value="Dihydroxyacetone kinase, domain 1"/>
    <property type="match status" value="1"/>
</dbReference>
<dbReference type="PANTHER" id="PTHR33434">
    <property type="entry name" value="DEGV DOMAIN-CONTAINING PROTEIN DR_1986-RELATED"/>
    <property type="match status" value="1"/>
</dbReference>
<dbReference type="SUPFAM" id="SSF82549">
    <property type="entry name" value="DAK1/DegV-like"/>
    <property type="match status" value="1"/>
</dbReference>
<evidence type="ECO:0000256" key="2">
    <source>
        <dbReference type="ARBA" id="ARBA00023121"/>
    </source>
</evidence>
<proteinExistence type="predicted"/>
<reference evidence="3 4" key="1">
    <citation type="submission" date="2019-03" db="EMBL/GenBank/DDBJ databases">
        <authorList>
            <person name="He R.-H."/>
        </authorList>
    </citation>
    <scope>NUCLEOTIDE SEQUENCE [LARGE SCALE GENOMIC DNA]</scope>
    <source>
        <strain evidence="4">SH 714</strain>
    </source>
</reference>
<dbReference type="PROSITE" id="PS51482">
    <property type="entry name" value="DEGV"/>
    <property type="match status" value="1"/>
</dbReference>
<evidence type="ECO:0000256" key="1">
    <source>
        <dbReference type="ARBA" id="ARBA00003238"/>
    </source>
</evidence>
<accession>A0A4Y8IQ45</accession>
<dbReference type="Gene3D" id="3.30.1180.10">
    <property type="match status" value="1"/>
</dbReference>
<evidence type="ECO:0000313" key="3">
    <source>
        <dbReference type="EMBL" id="TFB22046.1"/>
    </source>
</evidence>
<organism evidence="3 4">
    <name type="scientific">Filobacillus milosensis</name>
    <dbReference type="NCBI Taxonomy" id="94137"/>
    <lineage>
        <taxon>Bacteria</taxon>
        <taxon>Bacillati</taxon>
        <taxon>Bacillota</taxon>
        <taxon>Bacilli</taxon>
        <taxon>Bacillales</taxon>
        <taxon>Bacillaceae</taxon>
        <taxon>Filobacillus</taxon>
    </lineage>
</organism>